<dbReference type="STRING" id="1508404.JMA_11710"/>
<name>A0A0B5APQ9_9BACL</name>
<feature type="transmembrane region" description="Helical" evidence="5">
    <location>
        <begin position="122"/>
        <end position="143"/>
    </location>
</feature>
<dbReference type="OrthoDB" id="26941at2"/>
<dbReference type="PANTHER" id="PTHR39157:SF1">
    <property type="entry name" value="DOXX FAMILY PROTEIN"/>
    <property type="match status" value="1"/>
</dbReference>
<dbReference type="Pfam" id="PF07681">
    <property type="entry name" value="DoxX"/>
    <property type="match status" value="1"/>
</dbReference>
<comment type="subcellular location">
    <subcellularLocation>
        <location evidence="1">Membrane</location>
        <topology evidence="1">Multi-pass membrane protein</topology>
    </subcellularLocation>
</comment>
<dbReference type="AlphaFoldDB" id="A0A0B5APQ9"/>
<dbReference type="HOGENOM" id="CLU_112782_0_0_9"/>
<evidence type="ECO:0008006" key="8">
    <source>
        <dbReference type="Google" id="ProtNLM"/>
    </source>
</evidence>
<keyword evidence="3 5" id="KW-1133">Transmembrane helix</keyword>
<evidence type="ECO:0000256" key="4">
    <source>
        <dbReference type="ARBA" id="ARBA00023136"/>
    </source>
</evidence>
<evidence type="ECO:0000256" key="3">
    <source>
        <dbReference type="ARBA" id="ARBA00022989"/>
    </source>
</evidence>
<reference evidence="6 7" key="1">
    <citation type="submission" date="2014-08" db="EMBL/GenBank/DDBJ databases">
        <title>Complete genome of a marine bacteria Jeotgalibacillus malaysiensis.</title>
        <authorList>
            <person name="Yaakop A.S."/>
            <person name="Chan K.-G."/>
            <person name="Goh K.M."/>
        </authorList>
    </citation>
    <scope>NUCLEOTIDE SEQUENCE [LARGE SCALE GENOMIC DNA]</scope>
    <source>
        <strain evidence="6 7">D5</strain>
    </source>
</reference>
<evidence type="ECO:0000256" key="1">
    <source>
        <dbReference type="ARBA" id="ARBA00004141"/>
    </source>
</evidence>
<dbReference type="EMBL" id="CP009416">
    <property type="protein sequence ID" value="AJD90488.1"/>
    <property type="molecule type" value="Genomic_DNA"/>
</dbReference>
<sequence>MSEKWWNGKVAAGIWTVLRVWLGVQWLQAGWGKVTGEFDATGYLQGAIAKAGGEAPVVAGWYGTFLETVALPNAEIFNILIPWGELFVGLGLIVGLLTMPALVAGAFMNLNFLLAGTISTNPVLLTAAVLLMFAGYTAIRFGLDRWAVPMAKEKVTRRTLREVHA</sequence>
<evidence type="ECO:0000313" key="6">
    <source>
        <dbReference type="EMBL" id="AJD90488.1"/>
    </source>
</evidence>
<evidence type="ECO:0000256" key="5">
    <source>
        <dbReference type="SAM" id="Phobius"/>
    </source>
</evidence>
<protein>
    <recommendedName>
        <fullName evidence="8">Crp/Fnr family transcriptional regulator</fullName>
    </recommendedName>
</protein>
<feature type="transmembrane region" description="Helical" evidence="5">
    <location>
        <begin position="86"/>
        <end position="110"/>
    </location>
</feature>
<dbReference type="KEGG" id="jeo:JMA_11710"/>
<accession>A0A0B5APQ9</accession>
<keyword evidence="7" id="KW-1185">Reference proteome</keyword>
<proteinExistence type="predicted"/>
<gene>
    <name evidence="6" type="ORF">JMA_11710</name>
</gene>
<dbReference type="InterPro" id="IPR032808">
    <property type="entry name" value="DoxX"/>
</dbReference>
<organism evidence="6 7">
    <name type="scientific">Jeotgalibacillus malaysiensis</name>
    <dbReference type="NCBI Taxonomy" id="1508404"/>
    <lineage>
        <taxon>Bacteria</taxon>
        <taxon>Bacillati</taxon>
        <taxon>Bacillota</taxon>
        <taxon>Bacilli</taxon>
        <taxon>Bacillales</taxon>
        <taxon>Caryophanaceae</taxon>
        <taxon>Jeotgalibacillus</taxon>
    </lineage>
</organism>
<dbReference type="Proteomes" id="UP000031449">
    <property type="component" value="Chromosome"/>
</dbReference>
<keyword evidence="4 5" id="KW-0472">Membrane</keyword>
<evidence type="ECO:0000313" key="7">
    <source>
        <dbReference type="Proteomes" id="UP000031449"/>
    </source>
</evidence>
<evidence type="ECO:0000256" key="2">
    <source>
        <dbReference type="ARBA" id="ARBA00022692"/>
    </source>
</evidence>
<keyword evidence="2 5" id="KW-0812">Transmembrane</keyword>
<dbReference type="GO" id="GO:0016020">
    <property type="term" value="C:membrane"/>
    <property type="evidence" value="ECO:0007669"/>
    <property type="project" value="UniProtKB-SubCell"/>
</dbReference>
<dbReference type="BioCyc" id="JESP1508404:G14D9-10406-MONOMER"/>
<dbReference type="PANTHER" id="PTHR39157">
    <property type="entry name" value="INTEGRAL MEMBRANE PROTEIN-RELATED"/>
    <property type="match status" value="1"/>
</dbReference>